<proteinExistence type="predicted"/>
<feature type="non-terminal residue" evidence="1">
    <location>
        <position position="1"/>
    </location>
</feature>
<keyword evidence="2" id="KW-1185">Reference proteome</keyword>
<protein>
    <submittedName>
        <fullName evidence="1">Uncharacterized protein</fullName>
    </submittedName>
</protein>
<name>A0AAV5TAP0_9BILA</name>
<dbReference type="EMBL" id="BTSX01000003">
    <property type="protein sequence ID" value="GMS90824.1"/>
    <property type="molecule type" value="Genomic_DNA"/>
</dbReference>
<evidence type="ECO:0000313" key="2">
    <source>
        <dbReference type="Proteomes" id="UP001432027"/>
    </source>
</evidence>
<comment type="caution">
    <text evidence="1">The sequence shown here is derived from an EMBL/GenBank/DDBJ whole genome shotgun (WGS) entry which is preliminary data.</text>
</comment>
<sequence length="152" mass="17420">KRIFKMFEKYDVGHLTLIMNNNTTSDHVGVLLDLSLRLHSMYIRQFNVFGSNYVEGATNYFFGVQSDQWATIILQMFSGKLDKLIIDNGYAFLSSTGCEQLRQCLPTLGKKVYFHVNTQLNGLDYTENNHKISVSNTSMSIKHISRVDELIL</sequence>
<dbReference type="Proteomes" id="UP001432027">
    <property type="component" value="Unassembled WGS sequence"/>
</dbReference>
<gene>
    <name evidence="1" type="ORF">PENTCL1PPCAC_12999</name>
</gene>
<evidence type="ECO:0000313" key="1">
    <source>
        <dbReference type="EMBL" id="GMS90824.1"/>
    </source>
</evidence>
<accession>A0AAV5TAP0</accession>
<reference evidence="1" key="1">
    <citation type="submission" date="2023-10" db="EMBL/GenBank/DDBJ databases">
        <title>Genome assembly of Pristionchus species.</title>
        <authorList>
            <person name="Yoshida K."/>
            <person name="Sommer R.J."/>
        </authorList>
    </citation>
    <scope>NUCLEOTIDE SEQUENCE</scope>
    <source>
        <strain evidence="1">RS0144</strain>
    </source>
</reference>
<organism evidence="1 2">
    <name type="scientific">Pristionchus entomophagus</name>
    <dbReference type="NCBI Taxonomy" id="358040"/>
    <lineage>
        <taxon>Eukaryota</taxon>
        <taxon>Metazoa</taxon>
        <taxon>Ecdysozoa</taxon>
        <taxon>Nematoda</taxon>
        <taxon>Chromadorea</taxon>
        <taxon>Rhabditida</taxon>
        <taxon>Rhabditina</taxon>
        <taxon>Diplogasteromorpha</taxon>
        <taxon>Diplogasteroidea</taxon>
        <taxon>Neodiplogasteridae</taxon>
        <taxon>Pristionchus</taxon>
    </lineage>
</organism>
<dbReference type="AlphaFoldDB" id="A0AAV5TAP0"/>